<dbReference type="InterPro" id="IPR050832">
    <property type="entry name" value="Bact_Acetyltransf"/>
</dbReference>
<sequence length="259" mass="28618">MAITAADMPVPFLPLVRRLEAAGFRAWPAETVVYDGSWLLRMTQGHPSRRLNSLVPLDPHDARDMGARIDNAIETFRARGIRPTVKQSPLCPPGLPDVLKDKGFAEADRTLVLVLDLDKVEFGTSIDHLPIHDVERFAEACARIDDGRDANAATIASIIGRIQPTAGLFLMEGENGPSAVGICVQDNDLAGLQQIVVSKEMRRRGLGREIVCSSLRWARVRNARQAWLQVLANNDAALALYETMGFKPAYAYSYWRLEA</sequence>
<comment type="caution">
    <text evidence="4">The sequence shown here is derived from an EMBL/GenBank/DDBJ whole genome shotgun (WGS) entry which is preliminary data.</text>
</comment>
<evidence type="ECO:0000313" key="5">
    <source>
        <dbReference type="Proteomes" id="UP001174932"/>
    </source>
</evidence>
<dbReference type="Proteomes" id="UP001174932">
    <property type="component" value="Unassembled WGS sequence"/>
</dbReference>
<reference evidence="4" key="1">
    <citation type="journal article" date="2015" name="Int. J. Syst. Evol. Microbiol.">
        <title>Rhizobium alvei sp. nov., isolated from a freshwater river.</title>
        <authorList>
            <person name="Sheu S.Y."/>
            <person name="Huang H.W."/>
            <person name="Young C.C."/>
            <person name="Chen W.M."/>
        </authorList>
    </citation>
    <scope>NUCLEOTIDE SEQUENCE</scope>
    <source>
        <strain evidence="4">TNR-22</strain>
    </source>
</reference>
<protein>
    <submittedName>
        <fullName evidence="4">GNAT family N-acetyltransferase</fullName>
        <ecNumber evidence="4">2.3.1.-</ecNumber>
    </submittedName>
</protein>
<dbReference type="SUPFAM" id="SSF55729">
    <property type="entry name" value="Acyl-CoA N-acyltransferases (Nat)"/>
    <property type="match status" value="1"/>
</dbReference>
<dbReference type="InterPro" id="IPR056935">
    <property type="entry name" value="Rv0428c-like_C"/>
</dbReference>
<dbReference type="InterPro" id="IPR016181">
    <property type="entry name" value="Acyl_CoA_acyltransferase"/>
</dbReference>
<dbReference type="Pfam" id="PF24553">
    <property type="entry name" value="Rv0428c_C"/>
    <property type="match status" value="1"/>
</dbReference>
<dbReference type="EMBL" id="JAUOZU010000008">
    <property type="protein sequence ID" value="MDO6964850.1"/>
    <property type="molecule type" value="Genomic_DNA"/>
</dbReference>
<evidence type="ECO:0000256" key="1">
    <source>
        <dbReference type="ARBA" id="ARBA00022679"/>
    </source>
</evidence>
<gene>
    <name evidence="4" type="ORF">Q4481_12860</name>
</gene>
<dbReference type="RefSeq" id="WP_304376775.1">
    <property type="nucleotide sequence ID" value="NZ_JAUOZU010000008.1"/>
</dbReference>
<organism evidence="4 5">
    <name type="scientific">Rhizobium alvei</name>
    <dbReference type="NCBI Taxonomy" id="1132659"/>
    <lineage>
        <taxon>Bacteria</taxon>
        <taxon>Pseudomonadati</taxon>
        <taxon>Pseudomonadota</taxon>
        <taxon>Alphaproteobacteria</taxon>
        <taxon>Hyphomicrobiales</taxon>
        <taxon>Rhizobiaceae</taxon>
        <taxon>Rhizobium/Agrobacterium group</taxon>
        <taxon>Rhizobium</taxon>
    </lineage>
</organism>
<accession>A0ABT8YM94</accession>
<evidence type="ECO:0000313" key="4">
    <source>
        <dbReference type="EMBL" id="MDO6964850.1"/>
    </source>
</evidence>
<proteinExistence type="predicted"/>
<evidence type="ECO:0000256" key="2">
    <source>
        <dbReference type="ARBA" id="ARBA00023315"/>
    </source>
</evidence>
<feature type="domain" description="N-acetyltransferase" evidence="3">
    <location>
        <begin position="124"/>
        <end position="259"/>
    </location>
</feature>
<dbReference type="GO" id="GO:0016746">
    <property type="term" value="F:acyltransferase activity"/>
    <property type="evidence" value="ECO:0007669"/>
    <property type="project" value="UniProtKB-KW"/>
</dbReference>
<name>A0ABT8YM94_9HYPH</name>
<keyword evidence="1 4" id="KW-0808">Transferase</keyword>
<dbReference type="PANTHER" id="PTHR43877">
    <property type="entry name" value="AMINOALKYLPHOSPHONATE N-ACETYLTRANSFERASE-RELATED-RELATED"/>
    <property type="match status" value="1"/>
</dbReference>
<keyword evidence="5" id="KW-1185">Reference proteome</keyword>
<keyword evidence="2 4" id="KW-0012">Acyltransferase</keyword>
<dbReference type="InterPro" id="IPR000182">
    <property type="entry name" value="GNAT_dom"/>
</dbReference>
<reference evidence="4" key="2">
    <citation type="submission" date="2023-07" db="EMBL/GenBank/DDBJ databases">
        <authorList>
            <person name="Shen H."/>
        </authorList>
    </citation>
    <scope>NUCLEOTIDE SEQUENCE</scope>
    <source>
        <strain evidence="4">TNR-22</strain>
    </source>
</reference>
<evidence type="ECO:0000259" key="3">
    <source>
        <dbReference type="PROSITE" id="PS51186"/>
    </source>
</evidence>
<dbReference type="Gene3D" id="3.40.630.30">
    <property type="match status" value="1"/>
</dbReference>
<dbReference type="PROSITE" id="PS51186">
    <property type="entry name" value="GNAT"/>
    <property type="match status" value="1"/>
</dbReference>
<dbReference type="CDD" id="cd04301">
    <property type="entry name" value="NAT_SF"/>
    <property type="match status" value="1"/>
</dbReference>
<dbReference type="EC" id="2.3.1.-" evidence="4"/>